<protein>
    <submittedName>
        <fullName evidence="1">Uncharacterized protein</fullName>
    </submittedName>
</protein>
<accession>A0ABU1U3Y9</accession>
<dbReference type="Proteomes" id="UP001258181">
    <property type="component" value="Unassembled WGS sequence"/>
</dbReference>
<sequence>MDIFELFKMWVNHPKEGIGRSNLDHTDECWKKLLHDIRNWEKSENKYENEVAKYLLYTGKIRRVHLGHDEVNYNNHYVSWTSAEKLEDLYWFNPISAHTIITAEATKDNPGISVKGFIEVVKLEIKNFELNSPAIRAEQEVIFPLQEKSILSIEKIKKYKRDEK</sequence>
<evidence type="ECO:0000313" key="1">
    <source>
        <dbReference type="EMBL" id="MDR7074201.1"/>
    </source>
</evidence>
<dbReference type="EMBL" id="JAVDWA010000006">
    <property type="protein sequence ID" value="MDR7074201.1"/>
    <property type="molecule type" value="Genomic_DNA"/>
</dbReference>
<gene>
    <name evidence="1" type="ORF">J2X07_003196</name>
</gene>
<reference evidence="1 2" key="1">
    <citation type="submission" date="2023-07" db="EMBL/GenBank/DDBJ databases">
        <title>Sorghum-associated microbial communities from plants grown in Nebraska, USA.</title>
        <authorList>
            <person name="Schachtman D."/>
        </authorList>
    </citation>
    <scope>NUCLEOTIDE SEQUENCE [LARGE SCALE GENOMIC DNA]</scope>
    <source>
        <strain evidence="1 2">BE211</strain>
    </source>
</reference>
<name>A0ABU1U3Y9_9BACL</name>
<keyword evidence="2" id="KW-1185">Reference proteome</keyword>
<dbReference type="RefSeq" id="WP_310260754.1">
    <property type="nucleotide sequence ID" value="NZ_JAVDWA010000006.1"/>
</dbReference>
<evidence type="ECO:0000313" key="2">
    <source>
        <dbReference type="Proteomes" id="UP001258181"/>
    </source>
</evidence>
<comment type="caution">
    <text evidence="1">The sequence shown here is derived from an EMBL/GenBank/DDBJ whole genome shotgun (WGS) entry which is preliminary data.</text>
</comment>
<proteinExistence type="predicted"/>
<organism evidence="1 2">
    <name type="scientific">Fictibacillus barbaricus</name>
    <dbReference type="NCBI Taxonomy" id="182136"/>
    <lineage>
        <taxon>Bacteria</taxon>
        <taxon>Bacillati</taxon>
        <taxon>Bacillota</taxon>
        <taxon>Bacilli</taxon>
        <taxon>Bacillales</taxon>
        <taxon>Fictibacillaceae</taxon>
        <taxon>Fictibacillus</taxon>
    </lineage>
</organism>